<dbReference type="PANTHER" id="PTHR30069:SF29">
    <property type="entry name" value="HEMOGLOBIN AND HEMOGLOBIN-HAPTOGLOBIN-BINDING PROTEIN 1-RELATED"/>
    <property type="match status" value="1"/>
</dbReference>
<dbReference type="SUPFAM" id="SSF56935">
    <property type="entry name" value="Porins"/>
    <property type="match status" value="1"/>
</dbReference>
<feature type="non-terminal residue" evidence="11">
    <location>
        <position position="1"/>
    </location>
</feature>
<keyword evidence="4 8" id="KW-0812">Transmembrane</keyword>
<reference evidence="11" key="2">
    <citation type="submission" date="2023-08" db="EMBL/GenBank/DDBJ databases">
        <title>Identification and characterization of horizontal gene transfer across gut microbiota members of farm animals based on homology search.</title>
        <authorList>
            <person name="Schwarzerova J."/>
            <person name="Nykrynova M."/>
            <person name="Jureckova K."/>
            <person name="Cejkova D."/>
            <person name="Rychlik I."/>
        </authorList>
    </citation>
    <scope>NUCLEOTIDE SEQUENCE</scope>
    <source>
        <strain evidence="11">ET15</strain>
        <strain evidence="10">ET37</strain>
    </source>
</reference>
<evidence type="ECO:0000256" key="8">
    <source>
        <dbReference type="PROSITE-ProRule" id="PRU01360"/>
    </source>
</evidence>
<keyword evidence="5" id="KW-0732">Signal</keyword>
<keyword evidence="7 8" id="KW-0998">Cell outer membrane</keyword>
<dbReference type="NCBIfam" id="TIGR04056">
    <property type="entry name" value="OMP_RagA_SusC"/>
    <property type="match status" value="1"/>
</dbReference>
<feature type="domain" description="TonB-dependent receptor plug" evidence="9">
    <location>
        <begin position="104"/>
        <end position="210"/>
    </location>
</feature>
<gene>
    <name evidence="10" type="ORF">QVN81_11335</name>
    <name evidence="11" type="ORF">QVN84_09620</name>
</gene>
<name>A0AAW7JJY4_9BACT</name>
<dbReference type="Pfam" id="PF13715">
    <property type="entry name" value="CarbopepD_reg_2"/>
    <property type="match status" value="1"/>
</dbReference>
<evidence type="ECO:0000256" key="3">
    <source>
        <dbReference type="ARBA" id="ARBA00022452"/>
    </source>
</evidence>
<accession>A0AAW7JJY4</accession>
<evidence type="ECO:0000256" key="6">
    <source>
        <dbReference type="ARBA" id="ARBA00023136"/>
    </source>
</evidence>
<evidence type="ECO:0000256" key="5">
    <source>
        <dbReference type="ARBA" id="ARBA00022729"/>
    </source>
</evidence>
<dbReference type="EMBL" id="JAUEIF010000008">
    <property type="protein sequence ID" value="MDN0025772.1"/>
    <property type="molecule type" value="Genomic_DNA"/>
</dbReference>
<keyword evidence="11" id="KW-0675">Receptor</keyword>
<dbReference type="InterPro" id="IPR036942">
    <property type="entry name" value="Beta-barrel_TonB_sf"/>
</dbReference>
<dbReference type="InterPro" id="IPR008969">
    <property type="entry name" value="CarboxyPept-like_regulatory"/>
</dbReference>
<keyword evidence="12" id="KW-1185">Reference proteome</keyword>
<evidence type="ECO:0000256" key="7">
    <source>
        <dbReference type="ARBA" id="ARBA00023237"/>
    </source>
</evidence>
<dbReference type="InterPro" id="IPR023996">
    <property type="entry name" value="TonB-dep_OMP_SusC/RagA"/>
</dbReference>
<dbReference type="Pfam" id="PF07715">
    <property type="entry name" value="Plug"/>
    <property type="match status" value="1"/>
</dbReference>
<evidence type="ECO:0000313" key="10">
    <source>
        <dbReference type="EMBL" id="MDN0023601.1"/>
    </source>
</evidence>
<proteinExistence type="inferred from homology"/>
<dbReference type="EMBL" id="JAUEIE010000015">
    <property type="protein sequence ID" value="MDN0023601.1"/>
    <property type="molecule type" value="Genomic_DNA"/>
</dbReference>
<evidence type="ECO:0000313" key="12">
    <source>
        <dbReference type="Proteomes" id="UP001167831"/>
    </source>
</evidence>
<comment type="caution">
    <text evidence="11">The sequence shown here is derived from an EMBL/GenBank/DDBJ whole genome shotgun (WGS) entry which is preliminary data.</text>
</comment>
<dbReference type="InterPro" id="IPR039426">
    <property type="entry name" value="TonB-dep_rcpt-like"/>
</dbReference>
<dbReference type="AlphaFoldDB" id="A0AAW7JJY4"/>
<organism evidence="11 13">
    <name type="scientific">Leyella lascolaii</name>
    <dbReference type="NCBI Taxonomy" id="1776379"/>
    <lineage>
        <taxon>Bacteria</taxon>
        <taxon>Pseudomonadati</taxon>
        <taxon>Bacteroidota</taxon>
        <taxon>Bacteroidia</taxon>
        <taxon>Bacteroidales</taxon>
        <taxon>Prevotellaceae</taxon>
        <taxon>Leyella</taxon>
    </lineage>
</organism>
<evidence type="ECO:0000259" key="9">
    <source>
        <dbReference type="Pfam" id="PF07715"/>
    </source>
</evidence>
<dbReference type="RefSeq" id="WP_289826106.1">
    <property type="nucleotide sequence ID" value="NZ_JAUEIE010000015.1"/>
</dbReference>
<dbReference type="PROSITE" id="PS52016">
    <property type="entry name" value="TONB_DEPENDENT_REC_3"/>
    <property type="match status" value="1"/>
</dbReference>
<keyword evidence="3 8" id="KW-1134">Transmembrane beta strand</keyword>
<keyword evidence="2 8" id="KW-0813">Transport</keyword>
<comment type="subcellular location">
    <subcellularLocation>
        <location evidence="1 8">Cell outer membrane</location>
        <topology evidence="1 8">Multi-pass membrane protein</topology>
    </subcellularLocation>
</comment>
<dbReference type="InterPro" id="IPR012910">
    <property type="entry name" value="Plug_dom"/>
</dbReference>
<dbReference type="InterPro" id="IPR023997">
    <property type="entry name" value="TonB-dep_OMP_SusC/RagA_CS"/>
</dbReference>
<evidence type="ECO:0000256" key="4">
    <source>
        <dbReference type="ARBA" id="ARBA00022692"/>
    </source>
</evidence>
<dbReference type="Gene3D" id="2.60.40.1120">
    <property type="entry name" value="Carboxypeptidase-like, regulatory domain"/>
    <property type="match status" value="1"/>
</dbReference>
<reference evidence="11" key="1">
    <citation type="submission" date="2023-06" db="EMBL/GenBank/DDBJ databases">
        <authorList>
            <person name="Zeman M."/>
            <person name="Kubasova T."/>
            <person name="Jahodarova E."/>
            <person name="Nykrynova M."/>
            <person name="Rychlik I."/>
        </authorList>
    </citation>
    <scope>NUCLEOTIDE SEQUENCE</scope>
    <source>
        <strain evidence="11">ET15</strain>
        <strain evidence="10">ET37</strain>
    </source>
</reference>
<dbReference type="SUPFAM" id="SSF49464">
    <property type="entry name" value="Carboxypeptidase regulatory domain-like"/>
    <property type="match status" value="1"/>
</dbReference>
<evidence type="ECO:0000313" key="11">
    <source>
        <dbReference type="EMBL" id="MDN0025772.1"/>
    </source>
</evidence>
<keyword evidence="6 8" id="KW-0472">Membrane</keyword>
<dbReference type="Proteomes" id="UP001168478">
    <property type="component" value="Unassembled WGS sequence"/>
</dbReference>
<evidence type="ECO:0000256" key="2">
    <source>
        <dbReference type="ARBA" id="ARBA00022448"/>
    </source>
</evidence>
<sequence>LFLSIGMALAQSRLTGTVTSAEDGQPVVGASVKAKGLNAGAVTNVDGEFTINVPVGTELEITYLGMVPKTVKAANNMSIVLESDSHTLEGVVVTGYGSARKLGTIAGSVSSVSGDALSLRPSASVSDALQGQVAGLQVFTSSGEPSAVSSMTIRGVTSINASTEPLYILDGSEISANTFVSLNPNDIENITVLKDASSTAIYGSRAANGVVIVTSKKGKFGEAPTVLVSAQYSVSEVAHDGTEVMDANQWFKFQEMINPSNLTNESFQAMKNYYQKYNICTDWVDRFLGNTSPISQIDASVRGGSQNTAYLVSFSHYDADGLYDDSNMRRETLRANLEFNITPWLKVGTNSNLAYNKTQTTLVINGETTSVYNKPWAAHAYFPTQTTHEILGLAYNPDGTIDYANSAFNGYGEKLKWYSLNLGGRGSFDPDYLASKQPEIQRRVRINENAFVNINPIKGLNLRSAIGLDWNDLRVSYKAYNLVDDGFGEQMPTGQASEQFSNFYRWTVTNTAEYKFNFLDDHDVTVLLGQESMTNKTESFGVMRTGLVDNRLMLLSSTSNTSPLVPSHSITEEVRNSWFGMLNYSYANKYFLDLSIRRDGSSLFAKDHRWGTFGAAALMWNVSNESFMDVTKDWLKDLQFRVSYGSTGNSGIDPYLALGLVGASSSMYIDASGTVIANASNADLTWEKVKTFNIGLSGRLFDRVDFDLQYYDKVTSDMLMSIPYSYTTGFSAGYGNVAEMYNRGFDFTIGVDIIKNKDWYWNVKVNGNYNKNKVTKLFQGLDSYVLGDFQMLEVGHDMGEYYMVRWSHVDPADGQSVWLDKDGNYTKIYSEANRVQTGKSWVAPWSGGLSTTVAWKGLQLDVQFTGMFDRYMFNNERMWLEDPQANGTYNLASSMLNMWMKPGDKTSIPAANAVRQADTMWLEDASFVRLKYLQLSYTLPKNWLDQTGFIKGAKVFLVGRNLLTFTGYKGYDPEVNNTMTFGDYPNTRQYSIGAQLTF</sequence>
<dbReference type="InterPro" id="IPR037066">
    <property type="entry name" value="Plug_dom_sf"/>
</dbReference>
<dbReference type="Proteomes" id="UP001167831">
    <property type="component" value="Unassembled WGS sequence"/>
</dbReference>
<dbReference type="PANTHER" id="PTHR30069">
    <property type="entry name" value="TONB-DEPENDENT OUTER MEMBRANE RECEPTOR"/>
    <property type="match status" value="1"/>
</dbReference>
<protein>
    <submittedName>
        <fullName evidence="11">TonB-dependent receptor</fullName>
    </submittedName>
</protein>
<dbReference type="GO" id="GO:0009279">
    <property type="term" value="C:cell outer membrane"/>
    <property type="evidence" value="ECO:0007669"/>
    <property type="project" value="UniProtKB-SubCell"/>
</dbReference>
<dbReference type="GO" id="GO:0015344">
    <property type="term" value="F:siderophore uptake transmembrane transporter activity"/>
    <property type="evidence" value="ECO:0007669"/>
    <property type="project" value="TreeGrafter"/>
</dbReference>
<evidence type="ECO:0000313" key="13">
    <source>
        <dbReference type="Proteomes" id="UP001168478"/>
    </source>
</evidence>
<dbReference type="Gene3D" id="2.170.130.10">
    <property type="entry name" value="TonB-dependent receptor, plug domain"/>
    <property type="match status" value="1"/>
</dbReference>
<dbReference type="NCBIfam" id="TIGR04057">
    <property type="entry name" value="SusC_RagA_signa"/>
    <property type="match status" value="1"/>
</dbReference>
<dbReference type="GO" id="GO:0044718">
    <property type="term" value="P:siderophore transmembrane transport"/>
    <property type="evidence" value="ECO:0007669"/>
    <property type="project" value="TreeGrafter"/>
</dbReference>
<dbReference type="Gene3D" id="2.40.170.20">
    <property type="entry name" value="TonB-dependent receptor, beta-barrel domain"/>
    <property type="match status" value="1"/>
</dbReference>
<comment type="similarity">
    <text evidence="8">Belongs to the TonB-dependent receptor family.</text>
</comment>
<evidence type="ECO:0000256" key="1">
    <source>
        <dbReference type="ARBA" id="ARBA00004571"/>
    </source>
</evidence>